<keyword evidence="2" id="KW-0560">Oxidoreductase</keyword>
<dbReference type="InterPro" id="IPR002937">
    <property type="entry name" value="Amino_oxidase"/>
</dbReference>
<dbReference type="Gene3D" id="3.50.50.60">
    <property type="entry name" value="FAD/NAD(P)-binding domain"/>
    <property type="match status" value="1"/>
</dbReference>
<dbReference type="PANTHER" id="PTHR42923:SF17">
    <property type="entry name" value="AMINE OXIDASE DOMAIN-CONTAINING PROTEIN"/>
    <property type="match status" value="1"/>
</dbReference>
<evidence type="ECO:0000259" key="3">
    <source>
        <dbReference type="Pfam" id="PF01593"/>
    </source>
</evidence>
<dbReference type="InterPro" id="IPR001613">
    <property type="entry name" value="Flavin_amine_oxidase"/>
</dbReference>
<gene>
    <name evidence="4" type="ORF">ABIE08_004042</name>
</gene>
<organism evidence="4 5">
    <name type="scientific">Kaistia defluvii</name>
    <dbReference type="NCBI Taxonomy" id="410841"/>
    <lineage>
        <taxon>Bacteria</taxon>
        <taxon>Pseudomonadati</taxon>
        <taxon>Pseudomonadota</taxon>
        <taxon>Alphaproteobacteria</taxon>
        <taxon>Hyphomicrobiales</taxon>
        <taxon>Kaistiaceae</taxon>
        <taxon>Kaistia</taxon>
    </lineage>
</organism>
<reference evidence="4 5" key="1">
    <citation type="submission" date="2024-06" db="EMBL/GenBank/DDBJ databases">
        <title>Sorghum-associated microbial communities from plants grown in Nebraska, USA.</title>
        <authorList>
            <person name="Schachtman D."/>
        </authorList>
    </citation>
    <scope>NUCLEOTIDE SEQUENCE [LARGE SCALE GENOMIC DNA]</scope>
    <source>
        <strain evidence="4 5">3207</strain>
    </source>
</reference>
<evidence type="ECO:0000313" key="4">
    <source>
        <dbReference type="EMBL" id="MET4636084.1"/>
    </source>
</evidence>
<evidence type="ECO:0000256" key="2">
    <source>
        <dbReference type="ARBA" id="ARBA00023002"/>
    </source>
</evidence>
<comment type="cofactor">
    <cofactor evidence="1">
        <name>FAD</name>
        <dbReference type="ChEBI" id="CHEBI:57692"/>
    </cofactor>
</comment>
<dbReference type="PANTHER" id="PTHR42923">
    <property type="entry name" value="PROTOPORPHYRINOGEN OXIDASE"/>
    <property type="match status" value="1"/>
</dbReference>
<feature type="domain" description="Amine oxidase" evidence="3">
    <location>
        <begin position="23"/>
        <end position="279"/>
    </location>
</feature>
<evidence type="ECO:0000256" key="1">
    <source>
        <dbReference type="ARBA" id="ARBA00001974"/>
    </source>
</evidence>
<proteinExistence type="predicted"/>
<dbReference type="PRINTS" id="PR00757">
    <property type="entry name" value="AMINEOXDASEF"/>
</dbReference>
<name>A0ABV2R467_9HYPH</name>
<dbReference type="Gene3D" id="1.10.405.20">
    <property type="match status" value="1"/>
</dbReference>
<dbReference type="Gene3D" id="3.30.70.1990">
    <property type="match status" value="1"/>
</dbReference>
<evidence type="ECO:0000313" key="5">
    <source>
        <dbReference type="Proteomes" id="UP001549321"/>
    </source>
</evidence>
<comment type="caution">
    <text evidence="4">The sequence shown here is derived from an EMBL/GenBank/DDBJ whole genome shotgun (WGS) entry which is preliminary data.</text>
</comment>
<dbReference type="RefSeq" id="WP_354553636.1">
    <property type="nucleotide sequence ID" value="NZ_JBEPSM010000004.1"/>
</dbReference>
<dbReference type="InterPro" id="IPR050464">
    <property type="entry name" value="Zeta_carotene_desat/Oxidored"/>
</dbReference>
<dbReference type="Proteomes" id="UP001549321">
    <property type="component" value="Unassembled WGS sequence"/>
</dbReference>
<dbReference type="Pfam" id="PF01593">
    <property type="entry name" value="Amino_oxidase"/>
    <property type="match status" value="1"/>
</dbReference>
<dbReference type="EMBL" id="JBEPSM010000004">
    <property type="protein sequence ID" value="MET4636084.1"/>
    <property type="molecule type" value="Genomic_DNA"/>
</dbReference>
<sequence>MHIEAKGHQPDTARHVAVVGSGISGLSAAWLLSRTMSVTLYESDARLGGHSNTVVVPTANGSIPVDTGFIVYNERNYPNLVALFKEIGVETAASEMSFAASLDGGRLEYSGSGLNGLIGQRGNVVRPRFWRMMRDILRFYREAPLLLPRTDLDGLTLGAYLDGHHYSPAFIEDHLLPMGAAIWSMTAREMRDYPLLAFVRFFASHGLLNLVDRPLWRTVQGGSRAYVERLSAAFADGIRLNTPVSRITRENDRVLITDASGHTESFSDVVVATHADQALRLLGDADAQERSVLGAFRYTDNLAVLHSDETLMPKRRRVWSSWNYIGEPQQEGAQPLCVTYWMNRLQNLDSRHPLFVTLNPTRAIDPAKVIQSFQYTHPLFDQPALDAQQQLWRLQGQRNTWFCGAYFGYGFHEDGLQAGLAAAEDLSGLRRPWTVGDESGRIVLAPQREAAE</sequence>
<keyword evidence="5" id="KW-1185">Reference proteome</keyword>
<accession>A0ABV2R467</accession>
<protein>
    <submittedName>
        <fullName evidence="4">NAD/FAD-binding protein</fullName>
    </submittedName>
</protein>
<dbReference type="SUPFAM" id="SSF51905">
    <property type="entry name" value="FAD/NAD(P)-binding domain"/>
    <property type="match status" value="1"/>
</dbReference>
<dbReference type="InterPro" id="IPR036188">
    <property type="entry name" value="FAD/NAD-bd_sf"/>
</dbReference>